<dbReference type="AlphaFoldDB" id="A0A2A2GII8"/>
<keyword evidence="2" id="KW-1185">Reference proteome</keyword>
<gene>
    <name evidence="1" type="ORF">CK240_08045</name>
</gene>
<dbReference type="Proteomes" id="UP000218023">
    <property type="component" value="Unassembled WGS sequence"/>
</dbReference>
<evidence type="ECO:0000313" key="1">
    <source>
        <dbReference type="EMBL" id="PAU97426.1"/>
    </source>
</evidence>
<dbReference type="OrthoDB" id="8853994at2"/>
<evidence type="ECO:0000313" key="2">
    <source>
        <dbReference type="Proteomes" id="UP000218023"/>
    </source>
</evidence>
<dbReference type="RefSeq" id="WP_095639833.1">
    <property type="nucleotide sequence ID" value="NZ_NSJZ01000005.1"/>
</dbReference>
<dbReference type="EMBL" id="NSJZ01000005">
    <property type="protein sequence ID" value="PAU97426.1"/>
    <property type="molecule type" value="Genomic_DNA"/>
</dbReference>
<proteinExistence type="predicted"/>
<name>A0A2A2GII8_9RHOB</name>
<organism evidence="1 2">
    <name type="scientific">Paracoccus salipaludis</name>
    <dbReference type="NCBI Taxonomy" id="2032623"/>
    <lineage>
        <taxon>Bacteria</taxon>
        <taxon>Pseudomonadati</taxon>
        <taxon>Pseudomonadota</taxon>
        <taxon>Alphaproteobacteria</taxon>
        <taxon>Rhodobacterales</taxon>
        <taxon>Paracoccaceae</taxon>
        <taxon>Paracoccus</taxon>
    </lineage>
</organism>
<protein>
    <submittedName>
        <fullName evidence="1">DUF4126 domain-containing protein</fullName>
    </submittedName>
</protein>
<sequence length="154" mass="15360">MLASFLMGLVGGQRSMTPLAAVAVAAARGELPRDCAAPDFLRDPAVASGAVALALAELAGDKMKSAPDRIVPAGLAARLIVAGFAAGALAPRGQFWKGAALGGLTAVAASYPGWRARMAAMEDHGQTPTGLVEDALVVGSAVAILAAMRPDPDG</sequence>
<comment type="caution">
    <text evidence="1">The sequence shown here is derived from an EMBL/GenBank/DDBJ whole genome shotgun (WGS) entry which is preliminary data.</text>
</comment>
<reference evidence="1 2" key="1">
    <citation type="submission" date="2017-09" db="EMBL/GenBank/DDBJ databases">
        <title>Paracoccus alkalisoli sp. nov., isolated from saline alkaline soil.</title>
        <authorList>
            <person name="Dong X."/>
            <person name="Zhang G."/>
        </authorList>
    </citation>
    <scope>NUCLEOTIDE SEQUENCE [LARGE SCALE GENOMIC DNA]</scope>
    <source>
        <strain evidence="1 2">WN007</strain>
    </source>
</reference>
<accession>A0A2A2GII8</accession>